<dbReference type="Proteomes" id="UP000322899">
    <property type="component" value="Unassembled WGS sequence"/>
</dbReference>
<evidence type="ECO:0000313" key="11">
    <source>
        <dbReference type="Proteomes" id="UP000322899"/>
    </source>
</evidence>
<keyword evidence="3 6" id="KW-0812">Transmembrane</keyword>
<comment type="subcellular location">
    <subcellularLocation>
        <location evidence="1">Membrane</location>
        <topology evidence="1">Multi-pass membrane protein</topology>
    </subcellularLocation>
</comment>
<dbReference type="AlphaFoldDB" id="A0A5A8D9V1"/>
<feature type="transmembrane region" description="Helical" evidence="6">
    <location>
        <begin position="69"/>
        <end position="92"/>
    </location>
</feature>
<evidence type="ECO:0000313" key="13">
    <source>
        <dbReference type="Proteomes" id="UP000324907"/>
    </source>
</evidence>
<dbReference type="EMBL" id="VLTO01000075">
    <property type="protein sequence ID" value="KAA0168614.1"/>
    <property type="molecule type" value="Genomic_DNA"/>
</dbReference>
<evidence type="ECO:0000256" key="4">
    <source>
        <dbReference type="ARBA" id="ARBA00022989"/>
    </source>
</evidence>
<reference evidence="11 12" key="1">
    <citation type="submission" date="2019-07" db="EMBL/GenBank/DDBJ databases">
        <title>Genomes of Cafeteria roenbergensis.</title>
        <authorList>
            <person name="Fischer M.G."/>
            <person name="Hackl T."/>
            <person name="Roman M."/>
        </authorList>
    </citation>
    <scope>NUCLEOTIDE SEQUENCE [LARGE SCALE GENOMIC DNA]</scope>
    <source>
        <strain evidence="7 12">BVI</strain>
        <strain evidence="8 14">Cflag</strain>
        <strain evidence="10 11">E4-10P</strain>
        <strain evidence="9 13">RCC970-E3</strain>
    </source>
</reference>
<evidence type="ECO:0000313" key="12">
    <source>
        <dbReference type="Proteomes" id="UP000323011"/>
    </source>
</evidence>
<dbReference type="Proteomes" id="UP000325113">
    <property type="component" value="Unassembled WGS sequence"/>
</dbReference>
<organism evidence="9 13">
    <name type="scientific">Cafeteria roenbergensis</name>
    <name type="common">Marine flagellate</name>
    <dbReference type="NCBI Taxonomy" id="33653"/>
    <lineage>
        <taxon>Eukaryota</taxon>
        <taxon>Sar</taxon>
        <taxon>Stramenopiles</taxon>
        <taxon>Bigyra</taxon>
        <taxon>Opalozoa</taxon>
        <taxon>Bicosoecida</taxon>
        <taxon>Cafeteriaceae</taxon>
        <taxon>Cafeteria</taxon>
    </lineage>
</organism>
<feature type="transmembrane region" description="Helical" evidence="6">
    <location>
        <begin position="104"/>
        <end position="124"/>
    </location>
</feature>
<dbReference type="EMBL" id="VLTN01000014">
    <property type="protein sequence ID" value="KAA0153898.1"/>
    <property type="molecule type" value="Genomic_DNA"/>
</dbReference>
<dbReference type="EMBL" id="VLTM01000077">
    <property type="protein sequence ID" value="KAA0157386.1"/>
    <property type="molecule type" value="Genomic_DNA"/>
</dbReference>
<dbReference type="EMBL" id="VLTL01000087">
    <property type="protein sequence ID" value="KAA0162005.1"/>
    <property type="molecule type" value="Genomic_DNA"/>
</dbReference>
<accession>A0A5A8D9V1</accession>
<feature type="transmembrane region" description="Helical" evidence="6">
    <location>
        <begin position="37"/>
        <end position="57"/>
    </location>
</feature>
<dbReference type="Pfam" id="PF04133">
    <property type="entry name" value="Vps55"/>
    <property type="match status" value="1"/>
</dbReference>
<name>A0A5A8D9V1_CAFRO</name>
<dbReference type="GO" id="GO:0016020">
    <property type="term" value="C:membrane"/>
    <property type="evidence" value="ECO:0007669"/>
    <property type="project" value="UniProtKB-SubCell"/>
</dbReference>
<comment type="caution">
    <text evidence="9">The sequence shown here is derived from an EMBL/GenBank/DDBJ whole genome shotgun (WGS) entry which is preliminary data.</text>
</comment>
<evidence type="ECO:0000313" key="14">
    <source>
        <dbReference type="Proteomes" id="UP000325113"/>
    </source>
</evidence>
<evidence type="ECO:0000313" key="9">
    <source>
        <dbReference type="EMBL" id="KAA0162005.1"/>
    </source>
</evidence>
<evidence type="ECO:0000313" key="7">
    <source>
        <dbReference type="EMBL" id="KAA0153898.1"/>
    </source>
</evidence>
<evidence type="ECO:0000313" key="10">
    <source>
        <dbReference type="EMBL" id="KAA0168614.1"/>
    </source>
</evidence>
<evidence type="ECO:0000256" key="3">
    <source>
        <dbReference type="ARBA" id="ARBA00022692"/>
    </source>
</evidence>
<keyword evidence="12" id="KW-1185">Reference proteome</keyword>
<evidence type="ECO:0000256" key="5">
    <source>
        <dbReference type="ARBA" id="ARBA00023136"/>
    </source>
</evidence>
<sequence>MCGLNRQVLGTVVLALSIGIALILLFAGSIIDNNWITMIQLVPLFGAPIAVVVMNWASPDMTTEDERQLAWMNMGGCVLGVILSCFLGLPLVLLHTSSIKEAGFWFWISSTVVGFAGIGAYSKLTKAAEE</sequence>
<evidence type="ECO:0000313" key="8">
    <source>
        <dbReference type="EMBL" id="KAA0157386.1"/>
    </source>
</evidence>
<evidence type="ECO:0000256" key="6">
    <source>
        <dbReference type="SAM" id="Phobius"/>
    </source>
</evidence>
<comment type="similarity">
    <text evidence="2">Belongs to the OB-RGRP/VPS55 family.</text>
</comment>
<dbReference type="InterPro" id="IPR007262">
    <property type="entry name" value="Vps55/LEPROT"/>
</dbReference>
<dbReference type="Proteomes" id="UP000323011">
    <property type="component" value="Unassembled WGS sequence"/>
</dbReference>
<proteinExistence type="inferred from homology"/>
<protein>
    <submittedName>
        <fullName evidence="9">Uncharacterized protein</fullName>
    </submittedName>
</protein>
<gene>
    <name evidence="10" type="ORF">FNF27_07126</name>
    <name evidence="9" type="ORF">FNF28_04876</name>
    <name evidence="7" type="ORF">FNF29_02886</name>
    <name evidence="8" type="ORF">FNF31_05732</name>
</gene>
<keyword evidence="4 6" id="KW-1133">Transmembrane helix</keyword>
<evidence type="ECO:0000256" key="1">
    <source>
        <dbReference type="ARBA" id="ARBA00004141"/>
    </source>
</evidence>
<dbReference type="Proteomes" id="UP000324907">
    <property type="component" value="Unassembled WGS sequence"/>
</dbReference>
<evidence type="ECO:0000256" key="2">
    <source>
        <dbReference type="ARBA" id="ARBA00005645"/>
    </source>
</evidence>
<keyword evidence="5 6" id="KW-0472">Membrane</keyword>
<feature type="transmembrane region" description="Helical" evidence="6">
    <location>
        <begin position="12"/>
        <end position="31"/>
    </location>
</feature>